<dbReference type="EMBL" id="CP116346">
    <property type="protein sequence ID" value="WIT14238.1"/>
    <property type="molecule type" value="Genomic_DNA"/>
</dbReference>
<proteinExistence type="predicted"/>
<dbReference type="InterPro" id="IPR048350">
    <property type="entry name" value="S-Me-THD-like_C"/>
</dbReference>
<dbReference type="InterPro" id="IPR027479">
    <property type="entry name" value="S-Me-THD_N_sf"/>
</dbReference>
<evidence type="ECO:0000313" key="3">
    <source>
        <dbReference type="EMBL" id="WIT14238.1"/>
    </source>
</evidence>
<reference evidence="3" key="1">
    <citation type="submission" date="2023-01" db="EMBL/GenBank/DDBJ databases">
        <title>Whole genome sequence of Paucibacter sp. S2-9 isolated from pond sediment.</title>
        <authorList>
            <person name="Jung J.Y."/>
        </authorList>
    </citation>
    <scope>NUCLEOTIDE SEQUENCE</scope>
    <source>
        <strain evidence="3">S2-9</strain>
    </source>
</reference>
<dbReference type="Gene3D" id="3.40.1610.10">
    <property type="entry name" value="CV3147-like domain"/>
    <property type="match status" value="1"/>
</dbReference>
<organism evidence="3 4">
    <name type="scientific">Paucibacter sediminis</name>
    <dbReference type="NCBI Taxonomy" id="3019553"/>
    <lineage>
        <taxon>Bacteria</taxon>
        <taxon>Pseudomonadati</taxon>
        <taxon>Pseudomonadota</taxon>
        <taxon>Betaproteobacteria</taxon>
        <taxon>Burkholderiales</taxon>
        <taxon>Sphaerotilaceae</taxon>
        <taxon>Roseateles</taxon>
    </lineage>
</organism>
<dbReference type="AlphaFoldDB" id="A0AA95NKK5"/>
<accession>A0AA95NKK5</accession>
<evidence type="ECO:0000259" key="2">
    <source>
        <dbReference type="Pfam" id="PF20906"/>
    </source>
</evidence>
<sequence length="358" mass="37062">MKIIDAADLEAIALGGAVYGTGGGGDPYIGKLLAQNAIRKSGSVHLIDVESLADDALVFEVGGIGAPTIVIERLASLAPLLNAVEALETHLGRRVTALMSGEAGGLNSTIPFAAASALGLPLLDGDPIGRAFPELQMSLCTLQGIAASPLALADEKGNSVIIDAHNNATAERFARSITIDMGGSVFGALYPMSGAQVKKALIRGSISRLLDAGYALFNARAKHADPVQALLQASGGRLLHAGKVTSVERATGGGFVRGHADIEGLDGYAGGCLRLSFQNEFLLARRGDRVLASTPDLICAVDSETGEPITNEKMRFGLRVAVLGIPCDAAWRSDAGLALAGPRYFGHDVDFVPVELSR</sequence>
<dbReference type="RefSeq" id="WP_285235366.1">
    <property type="nucleotide sequence ID" value="NZ_CP116346.1"/>
</dbReference>
<dbReference type="Pfam" id="PF20906">
    <property type="entry name" value="S-Me-THD_C"/>
    <property type="match status" value="1"/>
</dbReference>
<name>A0AA95NKK5_9BURK</name>
<dbReference type="KEGG" id="pais:PFX98_11630"/>
<gene>
    <name evidence="3" type="ORF">PFX98_11630</name>
</gene>
<dbReference type="SUPFAM" id="SSF160991">
    <property type="entry name" value="CV3147-like"/>
    <property type="match status" value="1"/>
</dbReference>
<evidence type="ECO:0000259" key="1">
    <source>
        <dbReference type="Pfam" id="PF06032"/>
    </source>
</evidence>
<evidence type="ECO:0000313" key="4">
    <source>
        <dbReference type="Proteomes" id="UP001177769"/>
    </source>
</evidence>
<dbReference type="InterPro" id="IPR024071">
    <property type="entry name" value="S-Me-THD_C_sf"/>
</dbReference>
<dbReference type="Proteomes" id="UP001177769">
    <property type="component" value="Chromosome"/>
</dbReference>
<dbReference type="Pfam" id="PF06032">
    <property type="entry name" value="S-Me-THD_N"/>
    <property type="match status" value="1"/>
</dbReference>
<feature type="domain" description="S-Me-THD-like C-terminal" evidence="2">
    <location>
        <begin position="166"/>
        <end position="354"/>
    </location>
</feature>
<feature type="domain" description="S-Me-THD N-terminal" evidence="1">
    <location>
        <begin position="8"/>
        <end position="163"/>
    </location>
</feature>
<keyword evidence="4" id="KW-1185">Reference proteome</keyword>
<protein>
    <submittedName>
        <fullName evidence="3">DUF917 domain-containing protein</fullName>
    </submittedName>
</protein>
<dbReference type="Gene3D" id="2.40.390.10">
    <property type="entry name" value="CV3147-like"/>
    <property type="match status" value="1"/>
</dbReference>
<dbReference type="InterPro" id="IPR010318">
    <property type="entry name" value="S-Me-THD_N"/>
</dbReference>